<dbReference type="AlphaFoldDB" id="A0A381RVX3"/>
<dbReference type="Pfam" id="PF02834">
    <property type="entry name" value="LigT_PEase"/>
    <property type="match status" value="2"/>
</dbReference>
<name>A0A381RVX3_9ZZZZ</name>
<dbReference type="InterPro" id="IPR009097">
    <property type="entry name" value="Cyclic_Pdiesterase"/>
</dbReference>
<dbReference type="NCBIfam" id="TIGR02258">
    <property type="entry name" value="2_5_ligase"/>
    <property type="match status" value="1"/>
</dbReference>
<evidence type="ECO:0000313" key="3">
    <source>
        <dbReference type="EMBL" id="SUZ95271.1"/>
    </source>
</evidence>
<gene>
    <name evidence="3" type="ORF">METZ01_LOCUS48125</name>
</gene>
<protein>
    <recommendedName>
        <fullName evidence="2">Phosphoesterase HXTX domain-containing protein</fullName>
    </recommendedName>
</protein>
<organism evidence="3">
    <name type="scientific">marine metagenome</name>
    <dbReference type="NCBI Taxonomy" id="408172"/>
    <lineage>
        <taxon>unclassified sequences</taxon>
        <taxon>metagenomes</taxon>
        <taxon>ecological metagenomes</taxon>
    </lineage>
</organism>
<dbReference type="EMBL" id="UINC01002310">
    <property type="protein sequence ID" value="SUZ95271.1"/>
    <property type="molecule type" value="Genomic_DNA"/>
</dbReference>
<dbReference type="GO" id="GO:0004113">
    <property type="term" value="F:2',3'-cyclic-nucleotide 3'-phosphodiesterase activity"/>
    <property type="evidence" value="ECO:0007669"/>
    <property type="project" value="InterPro"/>
</dbReference>
<keyword evidence="1" id="KW-0378">Hydrolase</keyword>
<reference evidence="3" key="1">
    <citation type="submission" date="2018-05" db="EMBL/GenBank/DDBJ databases">
        <authorList>
            <person name="Lanie J.A."/>
            <person name="Ng W.-L."/>
            <person name="Kazmierczak K.M."/>
            <person name="Andrzejewski T.M."/>
            <person name="Davidsen T.M."/>
            <person name="Wayne K.J."/>
            <person name="Tettelin H."/>
            <person name="Glass J.I."/>
            <person name="Rusch D."/>
            <person name="Podicherti R."/>
            <person name="Tsui H.-C.T."/>
            <person name="Winkler M.E."/>
        </authorList>
    </citation>
    <scope>NUCLEOTIDE SEQUENCE</scope>
</reference>
<proteinExistence type="inferred from homology"/>
<feature type="domain" description="Phosphoesterase HXTX" evidence="2">
    <location>
        <begin position="80"/>
        <end position="153"/>
    </location>
</feature>
<dbReference type="PANTHER" id="PTHR35561:SF1">
    <property type="entry name" value="RNA 2',3'-CYCLIC PHOSPHODIESTERASE"/>
    <property type="match status" value="1"/>
</dbReference>
<dbReference type="GO" id="GO:0008664">
    <property type="term" value="F:RNA 2',3'-cyclic 3'-phosphodiesterase activity"/>
    <property type="evidence" value="ECO:0007669"/>
    <property type="project" value="InterPro"/>
</dbReference>
<feature type="non-terminal residue" evidence="3">
    <location>
        <position position="1"/>
    </location>
</feature>
<dbReference type="Gene3D" id="3.90.1140.10">
    <property type="entry name" value="Cyclic phosphodiesterase"/>
    <property type="match status" value="1"/>
</dbReference>
<feature type="domain" description="Phosphoesterase HXTX" evidence="2">
    <location>
        <begin position="4"/>
        <end position="72"/>
    </location>
</feature>
<dbReference type="HAMAP" id="MF_01940">
    <property type="entry name" value="RNA_CPDase"/>
    <property type="match status" value="1"/>
</dbReference>
<accession>A0A381RVX3</accession>
<dbReference type="InterPro" id="IPR004175">
    <property type="entry name" value="RNA_CPDase"/>
</dbReference>
<sequence>VKHLDEEIGRHVRWVRPEGIHLTLKFMGDIPAATAERVLEALLPVTAGFNSFQLSISGLGVFPNSRRPRVLWAGLDGGLKSLSELHMAVDEAVGKLGLPKDQRPFSPHLTLGRVRRDAAEGQLQKIGEAMSSTKIPSVPAWLADTVNLMRTELDPAGSRHYLMGSAPIGGG</sequence>
<evidence type="ECO:0000256" key="1">
    <source>
        <dbReference type="ARBA" id="ARBA00022801"/>
    </source>
</evidence>
<dbReference type="InterPro" id="IPR014051">
    <property type="entry name" value="Phosphoesterase_HXTX"/>
</dbReference>
<evidence type="ECO:0000259" key="2">
    <source>
        <dbReference type="Pfam" id="PF02834"/>
    </source>
</evidence>
<dbReference type="PANTHER" id="PTHR35561">
    <property type="entry name" value="RNA 2',3'-CYCLIC PHOSPHODIESTERASE"/>
    <property type="match status" value="1"/>
</dbReference>
<dbReference type="SUPFAM" id="SSF55144">
    <property type="entry name" value="LigT-like"/>
    <property type="match status" value="1"/>
</dbReference>